<dbReference type="EMBL" id="OJIN01000193">
    <property type="protein sequence ID" value="SPD75262.1"/>
    <property type="molecule type" value="Genomic_DNA"/>
</dbReference>
<organism evidence="2">
    <name type="scientific">uncultured Desulfobacterium sp</name>
    <dbReference type="NCBI Taxonomy" id="201089"/>
    <lineage>
        <taxon>Bacteria</taxon>
        <taxon>Pseudomonadati</taxon>
        <taxon>Thermodesulfobacteriota</taxon>
        <taxon>Desulfobacteria</taxon>
        <taxon>Desulfobacterales</taxon>
        <taxon>Desulfobacteriaceae</taxon>
        <taxon>Desulfobacterium</taxon>
        <taxon>environmental samples</taxon>
    </lineage>
</organism>
<feature type="compositionally biased region" description="Acidic residues" evidence="1">
    <location>
        <begin position="15"/>
        <end position="25"/>
    </location>
</feature>
<accession>A0A445N0Y2</accession>
<evidence type="ECO:0000313" key="2">
    <source>
        <dbReference type="EMBL" id="SPD75262.1"/>
    </source>
</evidence>
<gene>
    <name evidence="2" type="ORF">PITCH_A500005</name>
</gene>
<dbReference type="AlphaFoldDB" id="A0A445N0Y2"/>
<name>A0A445N0Y2_9BACT</name>
<protein>
    <submittedName>
        <fullName evidence="2">Uncharacterized protein</fullName>
    </submittedName>
</protein>
<evidence type="ECO:0000256" key="1">
    <source>
        <dbReference type="SAM" id="MobiDB-lite"/>
    </source>
</evidence>
<proteinExistence type="predicted"/>
<feature type="region of interest" description="Disordered" evidence="1">
    <location>
        <begin position="1"/>
        <end position="25"/>
    </location>
</feature>
<reference evidence="2" key="1">
    <citation type="submission" date="2018-01" db="EMBL/GenBank/DDBJ databases">
        <authorList>
            <person name="Regsiter A."/>
            <person name="William W."/>
        </authorList>
    </citation>
    <scope>NUCLEOTIDE SEQUENCE</scope>
    <source>
        <strain evidence="2">TRIP AH-1</strain>
    </source>
</reference>
<sequence length="70" mass="7912">MKPRTAAPYLAQENPPEEPHDDEDVMLPAPWLCDDEKDENVDNSFSVLTSPHTGHLAYSSSRLRCRNSKT</sequence>